<evidence type="ECO:0000259" key="2">
    <source>
        <dbReference type="Pfam" id="PF19889"/>
    </source>
</evidence>
<feature type="region of interest" description="Disordered" evidence="1">
    <location>
        <begin position="141"/>
        <end position="192"/>
    </location>
</feature>
<reference evidence="3" key="1">
    <citation type="submission" date="2022-11" db="EMBL/GenBank/DDBJ databases">
        <title>Hoeflea poritis sp. nov., isolated from scleractinian coral Porites lutea.</title>
        <authorList>
            <person name="Zhang G."/>
            <person name="Wei Q."/>
            <person name="Cai L."/>
        </authorList>
    </citation>
    <scope>NUCLEOTIDE SEQUENCE</scope>
    <source>
        <strain evidence="3">E7-10</strain>
    </source>
</reference>
<sequence length="192" mass="21360">MSANPRFEDWTAKAVEHRIIEAAETLALCPRALGPKAFGNAMPEPLRRQIDAYASNAPRYRRRPSAGAIDRMEACWTWINALEDEAERQLLYGWARAKCGRGRSLRSLAQLKGVSGRTLRREITRICTTIAASLNHAHVPWQGGPAEPARGSGVEAGKRADTPKYSTHWRTPDARPEIDPSLPPSRTLTRLI</sequence>
<evidence type="ECO:0000313" key="4">
    <source>
        <dbReference type="Proteomes" id="UP001148313"/>
    </source>
</evidence>
<name>A0ABT4VHH0_9HYPH</name>
<protein>
    <submittedName>
        <fullName evidence="3">DUF6362 family protein</fullName>
    </submittedName>
</protein>
<evidence type="ECO:0000313" key="3">
    <source>
        <dbReference type="EMBL" id="MDA4844044.1"/>
    </source>
</evidence>
<comment type="caution">
    <text evidence="3">The sequence shown here is derived from an EMBL/GenBank/DDBJ whole genome shotgun (WGS) entry which is preliminary data.</text>
</comment>
<feature type="domain" description="DUF6362" evidence="2">
    <location>
        <begin position="35"/>
        <end position="128"/>
    </location>
</feature>
<gene>
    <name evidence="3" type="ORF">OOZ53_01725</name>
</gene>
<dbReference type="Pfam" id="PF19889">
    <property type="entry name" value="DUF6362"/>
    <property type="match status" value="1"/>
</dbReference>
<dbReference type="Proteomes" id="UP001148313">
    <property type="component" value="Unassembled WGS sequence"/>
</dbReference>
<organism evidence="3 4">
    <name type="scientific">Hoeflea poritis</name>
    <dbReference type="NCBI Taxonomy" id="2993659"/>
    <lineage>
        <taxon>Bacteria</taxon>
        <taxon>Pseudomonadati</taxon>
        <taxon>Pseudomonadota</taxon>
        <taxon>Alphaproteobacteria</taxon>
        <taxon>Hyphomicrobiales</taxon>
        <taxon>Rhizobiaceae</taxon>
        <taxon>Hoeflea</taxon>
    </lineage>
</organism>
<keyword evidence="4" id="KW-1185">Reference proteome</keyword>
<dbReference type="RefSeq" id="WP_271087566.1">
    <property type="nucleotide sequence ID" value="NZ_JAPJZH010000001.1"/>
</dbReference>
<proteinExistence type="predicted"/>
<dbReference type="InterPro" id="IPR045942">
    <property type="entry name" value="DUF6362"/>
</dbReference>
<evidence type="ECO:0000256" key="1">
    <source>
        <dbReference type="SAM" id="MobiDB-lite"/>
    </source>
</evidence>
<accession>A0ABT4VHH0</accession>
<dbReference type="EMBL" id="JAPJZH010000001">
    <property type="protein sequence ID" value="MDA4844044.1"/>
    <property type="molecule type" value="Genomic_DNA"/>
</dbReference>